<evidence type="ECO:0000313" key="7">
    <source>
        <dbReference type="EMBL" id="SMG51176.1"/>
    </source>
</evidence>
<accession>A0A1X7LBF2</accession>
<dbReference type="OrthoDB" id="92887at2"/>
<dbReference type="EMBL" id="FXAZ01000004">
    <property type="protein sequence ID" value="SMG51176.1"/>
    <property type="molecule type" value="Genomic_DNA"/>
</dbReference>
<evidence type="ECO:0000313" key="8">
    <source>
        <dbReference type="Proteomes" id="UP000193834"/>
    </source>
</evidence>
<evidence type="ECO:0000256" key="1">
    <source>
        <dbReference type="ARBA" id="ARBA00004141"/>
    </source>
</evidence>
<dbReference type="InterPro" id="IPR003339">
    <property type="entry name" value="ABC/ECF_trnsptr_transmembrane"/>
</dbReference>
<name>A0A1X7LBF2_9BACL</name>
<feature type="transmembrane region" description="Helical" evidence="6">
    <location>
        <begin position="68"/>
        <end position="87"/>
    </location>
</feature>
<sequence>MKHRDTSSAWAAGGWLHRIDPLTKGIWLLSTGFASMMTTSLAGQAVWFASVLLIAWTGAGWSLTRWRLVLGWCAGFGLPLIWFQWLVLPGQTPLFGSGTGRWFTEEALVLAAALTLRALVMFLTSIVFATTTEPRDVVAALVGKLRVPPKFAYAAAVALRFVPLLTREAEQIRRAQQLRTLTREKGLQARLGEVKQLSLALVRSALREVQTVSTAMEAKQFGRGARTQRRELSIPLSGKLFALLSCGAAILSVWLI</sequence>
<comment type="subcellular location">
    <subcellularLocation>
        <location evidence="1">Membrane</location>
        <topology evidence="1">Multi-pass membrane protein</topology>
    </subcellularLocation>
</comment>
<dbReference type="PANTHER" id="PTHR34857">
    <property type="entry name" value="SLL0384 PROTEIN"/>
    <property type="match status" value="1"/>
</dbReference>
<keyword evidence="2" id="KW-1003">Cell membrane</keyword>
<dbReference type="PANTHER" id="PTHR34857:SF2">
    <property type="entry name" value="SLL0384 PROTEIN"/>
    <property type="match status" value="1"/>
</dbReference>
<protein>
    <submittedName>
        <fullName evidence="7">Energy-coupling factor transporter transmembrane protein EcfT</fullName>
    </submittedName>
</protein>
<evidence type="ECO:0000256" key="2">
    <source>
        <dbReference type="ARBA" id="ARBA00022475"/>
    </source>
</evidence>
<gene>
    <name evidence="7" type="ORF">SAMN06295960_3234</name>
</gene>
<dbReference type="GO" id="GO:0005886">
    <property type="term" value="C:plasma membrane"/>
    <property type="evidence" value="ECO:0007669"/>
    <property type="project" value="UniProtKB-ARBA"/>
</dbReference>
<evidence type="ECO:0000256" key="4">
    <source>
        <dbReference type="ARBA" id="ARBA00022989"/>
    </source>
</evidence>
<keyword evidence="3 6" id="KW-0812">Transmembrane</keyword>
<evidence type="ECO:0000256" key="6">
    <source>
        <dbReference type="SAM" id="Phobius"/>
    </source>
</evidence>
<evidence type="ECO:0000256" key="3">
    <source>
        <dbReference type="ARBA" id="ARBA00022692"/>
    </source>
</evidence>
<dbReference type="AlphaFoldDB" id="A0A1X7LBF2"/>
<dbReference type="CDD" id="cd16914">
    <property type="entry name" value="EcfT"/>
    <property type="match status" value="1"/>
</dbReference>
<feature type="transmembrane region" description="Helical" evidence="6">
    <location>
        <begin position="107"/>
        <end position="129"/>
    </location>
</feature>
<feature type="transmembrane region" description="Helical" evidence="6">
    <location>
        <begin position="26"/>
        <end position="56"/>
    </location>
</feature>
<evidence type="ECO:0000256" key="5">
    <source>
        <dbReference type="ARBA" id="ARBA00023136"/>
    </source>
</evidence>
<keyword evidence="5 6" id="KW-0472">Membrane</keyword>
<reference evidence="7 8" key="1">
    <citation type="submission" date="2017-04" db="EMBL/GenBank/DDBJ databases">
        <authorList>
            <person name="Afonso C.L."/>
            <person name="Miller P.J."/>
            <person name="Scott M.A."/>
            <person name="Spackman E."/>
            <person name="Goraichik I."/>
            <person name="Dimitrov K.M."/>
            <person name="Suarez D.L."/>
            <person name="Swayne D.E."/>
        </authorList>
    </citation>
    <scope>NUCLEOTIDE SEQUENCE [LARGE SCALE GENOMIC DNA]</scope>
    <source>
        <strain evidence="7 8">11</strain>
    </source>
</reference>
<dbReference type="STRING" id="1852522.SAMN06295960_3234"/>
<organism evidence="7 8">
    <name type="scientific">Paenibacillus aquistagni</name>
    <dbReference type="NCBI Taxonomy" id="1852522"/>
    <lineage>
        <taxon>Bacteria</taxon>
        <taxon>Bacillati</taxon>
        <taxon>Bacillota</taxon>
        <taxon>Bacilli</taxon>
        <taxon>Bacillales</taxon>
        <taxon>Paenibacillaceae</taxon>
        <taxon>Paenibacillus</taxon>
    </lineage>
</organism>
<dbReference type="Proteomes" id="UP000193834">
    <property type="component" value="Unassembled WGS sequence"/>
</dbReference>
<proteinExistence type="predicted"/>
<dbReference type="RefSeq" id="WP_085495757.1">
    <property type="nucleotide sequence ID" value="NZ_FXAZ01000004.1"/>
</dbReference>
<dbReference type="Pfam" id="PF02361">
    <property type="entry name" value="CbiQ"/>
    <property type="match status" value="1"/>
</dbReference>
<keyword evidence="4 6" id="KW-1133">Transmembrane helix</keyword>
<dbReference type="InterPro" id="IPR051611">
    <property type="entry name" value="ECF_transporter_component"/>
</dbReference>
<keyword evidence="8" id="KW-1185">Reference proteome</keyword>
<feature type="transmembrane region" description="Helical" evidence="6">
    <location>
        <begin position="236"/>
        <end position="255"/>
    </location>
</feature>